<dbReference type="PANTHER" id="PTHR46018">
    <property type="entry name" value="ZINC PHOSPHODIESTERASE ELAC PROTEIN 1"/>
    <property type="match status" value="1"/>
</dbReference>
<feature type="binding site" evidence="8">
    <location>
        <position position="64"/>
    </location>
    <ligand>
        <name>Zn(2+)</name>
        <dbReference type="ChEBI" id="CHEBI:29105"/>
        <label>1</label>
        <note>catalytic</note>
    </ligand>
</feature>
<evidence type="ECO:0000256" key="7">
    <source>
        <dbReference type="ARBA" id="ARBA00022833"/>
    </source>
</evidence>
<evidence type="ECO:0000256" key="4">
    <source>
        <dbReference type="ARBA" id="ARBA00022723"/>
    </source>
</evidence>
<organism evidence="9">
    <name type="scientific">Candidatus Heimdallarchaeum aukensis</name>
    <dbReference type="NCBI Taxonomy" id="2876573"/>
    <lineage>
        <taxon>Archaea</taxon>
        <taxon>Promethearchaeati</taxon>
        <taxon>Candidatus Heimdallarchaeota</taxon>
        <taxon>Candidatus Heimdallarchaeia (ex Rinke et al. 2021) (nom. nud.)</taxon>
        <taxon>Candidatus Heimdallarchaeales</taxon>
        <taxon>Candidatus Heimdallarchaeaceae</taxon>
        <taxon>Candidatus Heimdallarchaeum</taxon>
    </lineage>
</organism>
<evidence type="ECO:0000256" key="3">
    <source>
        <dbReference type="ARBA" id="ARBA00022722"/>
    </source>
</evidence>
<dbReference type="InterPro" id="IPR013471">
    <property type="entry name" value="RNase_Z/BN"/>
</dbReference>
<accession>A0A9Y1FLC8</accession>
<dbReference type="InterPro" id="IPR036866">
    <property type="entry name" value="RibonucZ/Hydroxyglut_hydro"/>
</dbReference>
<comment type="subunit">
    <text evidence="1 8">Homodimer.</text>
</comment>
<keyword evidence="4 8" id="KW-0479">Metal-binding</keyword>
<dbReference type="SUPFAM" id="SSF56281">
    <property type="entry name" value="Metallo-hydrolase/oxidoreductase"/>
    <property type="match status" value="1"/>
</dbReference>
<feature type="binding site" evidence="8">
    <location>
        <position position="66"/>
    </location>
    <ligand>
        <name>Zn(2+)</name>
        <dbReference type="ChEBI" id="CHEBI:29105"/>
        <label>1</label>
        <note>catalytic</note>
    </ligand>
</feature>
<evidence type="ECO:0000313" key="9">
    <source>
        <dbReference type="EMBL" id="UJG40871.1"/>
    </source>
</evidence>
<feature type="binding site" evidence="8">
    <location>
        <position position="141"/>
    </location>
    <ligand>
        <name>Zn(2+)</name>
        <dbReference type="ChEBI" id="CHEBI:29105"/>
        <label>1</label>
        <note>catalytic</note>
    </ligand>
</feature>
<evidence type="ECO:0000256" key="8">
    <source>
        <dbReference type="HAMAP-Rule" id="MF_01818"/>
    </source>
</evidence>
<reference evidence="9" key="1">
    <citation type="journal article" date="2022" name="Nat. Microbiol.">
        <title>Unique mobile elements and scalable gene flow at the prokaryote-eukaryote boundary revealed by circularized Asgard archaea genomes.</title>
        <authorList>
            <person name="Wu F."/>
            <person name="Speth D.R."/>
            <person name="Philosof A."/>
            <person name="Cremiere A."/>
            <person name="Narayanan A."/>
            <person name="Barco R.A."/>
            <person name="Connon S.A."/>
            <person name="Amend J.P."/>
            <person name="Antoshechkin I.A."/>
            <person name="Orphan V.J."/>
        </authorList>
    </citation>
    <scope>NUCLEOTIDE SEQUENCE</scope>
    <source>
        <strain evidence="9">PM71</strain>
    </source>
</reference>
<proteinExistence type="inferred from homology"/>
<protein>
    <recommendedName>
        <fullName evidence="8">Ribonuclease Z</fullName>
        <shortName evidence="8">RNase Z</shortName>
        <ecNumber evidence="8">3.1.26.11</ecNumber>
    </recommendedName>
    <alternativeName>
        <fullName evidence="8">tRNA 3 endonuclease</fullName>
    </alternativeName>
    <alternativeName>
        <fullName evidence="8">tRNase Z</fullName>
    </alternativeName>
</protein>
<dbReference type="CDD" id="cd07717">
    <property type="entry name" value="RNaseZ_ZiPD-like_MBL-fold"/>
    <property type="match status" value="1"/>
</dbReference>
<keyword evidence="2 8" id="KW-0819">tRNA processing</keyword>
<evidence type="ECO:0000256" key="6">
    <source>
        <dbReference type="ARBA" id="ARBA00022801"/>
    </source>
</evidence>
<dbReference type="GO" id="GO:0042781">
    <property type="term" value="F:3'-tRNA processing endoribonuclease activity"/>
    <property type="evidence" value="ECO:0007669"/>
    <property type="project" value="UniProtKB-UniRule"/>
</dbReference>
<comment type="similarity">
    <text evidence="8">Belongs to the RNase Z family.</text>
</comment>
<keyword evidence="6 8" id="KW-0378">Hydrolase</keyword>
<dbReference type="Pfam" id="PF23023">
    <property type="entry name" value="Anti-Pycsar_Apyc1"/>
    <property type="match status" value="1"/>
</dbReference>
<evidence type="ECO:0000256" key="1">
    <source>
        <dbReference type="ARBA" id="ARBA00011738"/>
    </source>
</evidence>
<keyword evidence="5 8" id="KW-0255">Endonuclease</keyword>
<comment type="cofactor">
    <cofactor evidence="8">
        <name>Zn(2+)</name>
        <dbReference type="ChEBI" id="CHEBI:29105"/>
    </cofactor>
    <text evidence="8">Binds 2 Zn(2+) ions.</text>
</comment>
<dbReference type="HAMAP" id="MF_01818">
    <property type="entry name" value="RNase_Z_BN"/>
    <property type="match status" value="1"/>
</dbReference>
<feature type="binding site" evidence="8">
    <location>
        <position position="214"/>
    </location>
    <ligand>
        <name>Zn(2+)</name>
        <dbReference type="ChEBI" id="CHEBI:29105"/>
        <label>2</label>
        <note>catalytic</note>
    </ligand>
</feature>
<keyword evidence="3 8" id="KW-0540">Nuclease</keyword>
<gene>
    <name evidence="8" type="primary">rnz</name>
    <name evidence="9" type="ORF">K9W45_00085</name>
</gene>
<dbReference type="Gene3D" id="3.60.15.10">
    <property type="entry name" value="Ribonuclease Z/Hydroxyacylglutathione hydrolase-like"/>
    <property type="match status" value="1"/>
</dbReference>
<evidence type="ECO:0000256" key="5">
    <source>
        <dbReference type="ARBA" id="ARBA00022759"/>
    </source>
</evidence>
<evidence type="ECO:0000256" key="2">
    <source>
        <dbReference type="ARBA" id="ARBA00022694"/>
    </source>
</evidence>
<dbReference type="NCBIfam" id="NF000801">
    <property type="entry name" value="PRK00055.1-3"/>
    <property type="match status" value="1"/>
</dbReference>
<dbReference type="Proteomes" id="UP001201020">
    <property type="component" value="Chromosome"/>
</dbReference>
<name>A0A9Y1FLC8_9ARCH</name>
<dbReference type="AlphaFoldDB" id="A0A9Y1FLC8"/>
<comment type="catalytic activity">
    <reaction evidence="8">
        <text>Endonucleolytic cleavage of RNA, removing extra 3' nucleotides from tRNA precursor, generating 3' termini of tRNAs. A 3'-hydroxy group is left at the tRNA terminus and a 5'-phosphoryl group is left at the trailer molecule.</text>
        <dbReference type="EC" id="3.1.26.11"/>
    </reaction>
</comment>
<feature type="binding site" evidence="8">
    <location>
        <position position="68"/>
    </location>
    <ligand>
        <name>Zn(2+)</name>
        <dbReference type="ChEBI" id="CHEBI:29105"/>
        <label>2</label>
        <note>catalytic</note>
    </ligand>
</feature>
<dbReference type="GO" id="GO:0008270">
    <property type="term" value="F:zinc ion binding"/>
    <property type="evidence" value="ECO:0007669"/>
    <property type="project" value="UniProtKB-UniRule"/>
</dbReference>
<dbReference type="EC" id="3.1.26.11" evidence="8"/>
<keyword evidence="7 8" id="KW-0862">Zinc</keyword>
<feature type="binding site" evidence="8">
    <location>
        <position position="69"/>
    </location>
    <ligand>
        <name>Zn(2+)</name>
        <dbReference type="ChEBI" id="CHEBI:29105"/>
        <label>2</label>
        <note>catalytic</note>
    </ligand>
</feature>
<comment type="function">
    <text evidence="8">Zinc phosphodiesterase, which displays some tRNA 3'-processing endonuclease activity. Probably involved in tRNA maturation, by removing a 3'-trailer from precursor tRNA.</text>
</comment>
<dbReference type="PANTHER" id="PTHR46018:SF3">
    <property type="entry name" value="ARYLSULFATASE"/>
    <property type="match status" value="1"/>
</dbReference>
<feature type="binding site" evidence="8">
    <location>
        <position position="272"/>
    </location>
    <ligand>
        <name>Zn(2+)</name>
        <dbReference type="ChEBI" id="CHEBI:29105"/>
        <label>2</label>
        <note>catalytic</note>
    </ligand>
</feature>
<feature type="binding site" evidence="8">
    <location>
        <position position="214"/>
    </location>
    <ligand>
        <name>Zn(2+)</name>
        <dbReference type="ChEBI" id="CHEBI:29105"/>
        <label>1</label>
        <note>catalytic</note>
    </ligand>
</feature>
<dbReference type="EMBL" id="CP084166">
    <property type="protein sequence ID" value="UJG40871.1"/>
    <property type="molecule type" value="Genomic_DNA"/>
</dbReference>
<feature type="active site" description="Proton acceptor" evidence="8">
    <location>
        <position position="68"/>
    </location>
</feature>
<sequence length="311" mass="35320">MTETVEVVFLGTAASLPQKNRKQSCTTIKFKDYTLIIDMGESAQNLIREYQIKTSNKLFILLTHLHADHTIGLIGFLSSRNLLKINSKVTVIGPPGTRRFFYFMFLSFNFLPKFELEIIETEGEIILNNLDFSIKSFPVKHSSPFNLGYKITFYPSSIATFNPEKAEKKGIPKGVLWKKLQDGFPIEVDGKKILPSEILEPKISKEIQITFSGDTRPCETLVENAREVDLLVCDATYPEECEDRAKEFLHSTIEEAAIVAQKANCKQVVFTHFSEFYTDFESSLEKAKAIFENSSLAEEGKRIILDYTSNL</sequence>